<dbReference type="PRINTS" id="PR00368">
    <property type="entry name" value="FADPNR"/>
</dbReference>
<reference evidence="8 9" key="1">
    <citation type="submission" date="2016-10" db="EMBL/GenBank/DDBJ databases">
        <authorList>
            <person name="de Groot N.N."/>
        </authorList>
    </citation>
    <scope>NUCLEOTIDE SEQUENCE [LARGE SCALE GENOMIC DNA]</scope>
    <source>
        <strain evidence="8 9">DSM 43357</strain>
    </source>
</reference>
<evidence type="ECO:0000256" key="4">
    <source>
        <dbReference type="ARBA" id="ARBA00023002"/>
    </source>
</evidence>
<dbReference type="PANTHER" id="PTHR43557">
    <property type="entry name" value="APOPTOSIS-INDUCING FACTOR 1"/>
    <property type="match status" value="1"/>
</dbReference>
<feature type="domain" description="Reductase C-terminal" evidence="7">
    <location>
        <begin position="339"/>
        <end position="413"/>
    </location>
</feature>
<dbReference type="GO" id="GO:0005737">
    <property type="term" value="C:cytoplasm"/>
    <property type="evidence" value="ECO:0007669"/>
    <property type="project" value="TreeGrafter"/>
</dbReference>
<evidence type="ECO:0000259" key="6">
    <source>
        <dbReference type="Pfam" id="PF07992"/>
    </source>
</evidence>
<dbReference type="STRING" id="46177.SAMN05660976_04678"/>
<dbReference type="Gene3D" id="3.30.390.30">
    <property type="match status" value="1"/>
</dbReference>
<dbReference type="InterPro" id="IPR016156">
    <property type="entry name" value="FAD/NAD-linked_Rdtase_dimer_sf"/>
</dbReference>
<evidence type="ECO:0000256" key="2">
    <source>
        <dbReference type="ARBA" id="ARBA00022630"/>
    </source>
</evidence>
<keyword evidence="9" id="KW-1185">Reference proteome</keyword>
<dbReference type="AlphaFoldDB" id="A0A1H7WZU9"/>
<dbReference type="SUPFAM" id="SSF55424">
    <property type="entry name" value="FAD/NAD-linked reductases, dimerisation (C-terminal) domain"/>
    <property type="match status" value="1"/>
</dbReference>
<dbReference type="SUPFAM" id="SSF51905">
    <property type="entry name" value="FAD/NAD(P)-binding domain"/>
    <property type="match status" value="2"/>
</dbReference>
<dbReference type="Pfam" id="PF14759">
    <property type="entry name" value="Reductase_C"/>
    <property type="match status" value="1"/>
</dbReference>
<dbReference type="Gene3D" id="3.50.50.60">
    <property type="entry name" value="FAD/NAD(P)-binding domain"/>
    <property type="match status" value="2"/>
</dbReference>
<dbReference type="InterPro" id="IPR036188">
    <property type="entry name" value="FAD/NAD-bd_sf"/>
</dbReference>
<keyword evidence="2" id="KW-0285">Flavoprotein</keyword>
<dbReference type="InterPro" id="IPR028202">
    <property type="entry name" value="Reductase_C"/>
</dbReference>
<dbReference type="Pfam" id="PF07992">
    <property type="entry name" value="Pyr_redox_2"/>
    <property type="match status" value="1"/>
</dbReference>
<evidence type="ECO:0000259" key="7">
    <source>
        <dbReference type="Pfam" id="PF14759"/>
    </source>
</evidence>
<dbReference type="RefSeq" id="WP_055501345.1">
    <property type="nucleotide sequence ID" value="NZ_BBZG01000001.1"/>
</dbReference>
<accession>A0A1H7WZU9</accession>
<dbReference type="GO" id="GO:0016651">
    <property type="term" value="F:oxidoreductase activity, acting on NAD(P)H"/>
    <property type="evidence" value="ECO:0007669"/>
    <property type="project" value="TreeGrafter"/>
</dbReference>
<organism evidence="8 9">
    <name type="scientific">Nonomuraea pusilla</name>
    <dbReference type="NCBI Taxonomy" id="46177"/>
    <lineage>
        <taxon>Bacteria</taxon>
        <taxon>Bacillati</taxon>
        <taxon>Actinomycetota</taxon>
        <taxon>Actinomycetes</taxon>
        <taxon>Streptosporangiales</taxon>
        <taxon>Streptosporangiaceae</taxon>
        <taxon>Nonomuraea</taxon>
    </lineage>
</organism>
<protein>
    <submittedName>
        <fullName evidence="8">Reductase C-terminal</fullName>
    </submittedName>
</protein>
<keyword evidence="3" id="KW-0274">FAD</keyword>
<evidence type="ECO:0000256" key="5">
    <source>
        <dbReference type="SAM" id="MobiDB-lite"/>
    </source>
</evidence>
<dbReference type="InterPro" id="IPR050446">
    <property type="entry name" value="FAD-oxidoreductase/Apoptosis"/>
</dbReference>
<gene>
    <name evidence="8" type="ORF">SAMN05660976_04678</name>
</gene>
<evidence type="ECO:0000313" key="8">
    <source>
        <dbReference type="EMBL" id="SEM26835.1"/>
    </source>
</evidence>
<evidence type="ECO:0000256" key="3">
    <source>
        <dbReference type="ARBA" id="ARBA00022827"/>
    </source>
</evidence>
<proteinExistence type="predicted"/>
<feature type="domain" description="FAD/NAD(P)-binding" evidence="6">
    <location>
        <begin position="9"/>
        <end position="315"/>
    </location>
</feature>
<dbReference type="PRINTS" id="PR00411">
    <property type="entry name" value="PNDRDTASEI"/>
</dbReference>
<dbReference type="PANTHER" id="PTHR43557:SF2">
    <property type="entry name" value="RIESKE DOMAIN-CONTAINING PROTEIN-RELATED"/>
    <property type="match status" value="1"/>
</dbReference>
<feature type="region of interest" description="Disordered" evidence="5">
    <location>
        <begin position="416"/>
        <end position="466"/>
    </location>
</feature>
<evidence type="ECO:0000256" key="1">
    <source>
        <dbReference type="ARBA" id="ARBA00001974"/>
    </source>
</evidence>
<sequence length="466" mass="48451">MSSPAAPGRVVIVGASLAGLRAAETLRREGFRGELTLIGDEPHEPYDRPPLSKQVLAGRASPAHTALVRAPDLEATWLLGEPAAALDPHTRTVTLAGGREIGYDRLLIATGTRARPWPAAEEAALDGVFTLRGRDDAERLRAALAAGPRRVLVIGGGFTGSEIASVCRELGLPVTLAERGPAPLSGALGAAAGSVAARMQRAHGVDLRANTTVMALEGDGSGRLRAAYLSDGDVVEVDVAVVALGAVRNTEWLAGSGLAADARGVVCDAACRAFDADAVVTDDVYVAGDVARWPHPHYDGLLLAVEHWDNAVRQAETAAANLLREPPAPLRPHRGLPAFWSYQFGVNIKSVGLPTIADEVVVTQGAVADGRFVAAYGRQGRTVAAVAVDSPRWLPAYAGFVAANLPFPPDLHASDAPDPLRPVPAGLALDDRATHSPTAAVTGDGPTASDRSTHRDPRSPLTAPPL</sequence>
<dbReference type="Proteomes" id="UP000198953">
    <property type="component" value="Unassembled WGS sequence"/>
</dbReference>
<dbReference type="InterPro" id="IPR023753">
    <property type="entry name" value="FAD/NAD-binding_dom"/>
</dbReference>
<evidence type="ECO:0000313" key="9">
    <source>
        <dbReference type="Proteomes" id="UP000198953"/>
    </source>
</evidence>
<comment type="cofactor">
    <cofactor evidence="1">
        <name>FAD</name>
        <dbReference type="ChEBI" id="CHEBI:57692"/>
    </cofactor>
</comment>
<name>A0A1H7WZU9_9ACTN</name>
<keyword evidence="4" id="KW-0560">Oxidoreductase</keyword>
<dbReference type="EMBL" id="FOBF01000011">
    <property type="protein sequence ID" value="SEM26835.1"/>
    <property type="molecule type" value="Genomic_DNA"/>
</dbReference>
<dbReference type="OrthoDB" id="1145at2"/>